<dbReference type="RefSeq" id="WP_377813697.1">
    <property type="nucleotide sequence ID" value="NZ_JBHRSJ010000012.1"/>
</dbReference>
<dbReference type="InterPro" id="IPR050126">
    <property type="entry name" value="Ap4A_hydrolase"/>
</dbReference>
<dbReference type="EMBL" id="JBHRSJ010000012">
    <property type="protein sequence ID" value="MFC2972067.1"/>
    <property type="molecule type" value="Genomic_DNA"/>
</dbReference>
<evidence type="ECO:0000313" key="2">
    <source>
        <dbReference type="EMBL" id="MFC2972067.1"/>
    </source>
</evidence>
<proteinExistence type="predicted"/>
<dbReference type="Proteomes" id="UP001595457">
    <property type="component" value="Unassembled WGS sequence"/>
</dbReference>
<accession>A0ABV7ATJ7</accession>
<sequence>MSNQADIPSSRIRRLQLQPGQRAFVVGDIHGTFGLVDEALDLVEFRPEQDLLLSVGDLIDRGAESARVAEFLQRPYVHAIIGNHEEILLRAHATAQPDLKLLTLMIESYGGEWWLRITRDAQQRVLQALRALPTLIELATPTGLVGIVHADIPPGMNWQTFVMAIERGHPRTLATALQSRTRPSQGLTQHVPLIDRLYAGHTVHKRPRVLGNIGFIDTGAVFHAPPGNSDYHLTLVDALSPLQCLEAPPLIDRGRVRVYG</sequence>
<keyword evidence="3" id="KW-1185">Reference proteome</keyword>
<feature type="domain" description="Calcineurin-like phosphoesterase" evidence="1">
    <location>
        <begin position="24"/>
        <end position="90"/>
    </location>
</feature>
<name>A0ABV7ATJ7_9GAMM</name>
<reference evidence="3" key="1">
    <citation type="journal article" date="2019" name="Int. J. Syst. Evol. Microbiol.">
        <title>The Global Catalogue of Microorganisms (GCM) 10K type strain sequencing project: providing services to taxonomists for standard genome sequencing and annotation.</title>
        <authorList>
            <consortium name="The Broad Institute Genomics Platform"/>
            <consortium name="The Broad Institute Genome Sequencing Center for Infectious Disease"/>
            <person name="Wu L."/>
            <person name="Ma J."/>
        </authorList>
    </citation>
    <scope>NUCLEOTIDE SEQUENCE [LARGE SCALE GENOMIC DNA]</scope>
    <source>
        <strain evidence="3">KCTC 62195</strain>
    </source>
</reference>
<dbReference type="PANTHER" id="PTHR42850">
    <property type="entry name" value="METALLOPHOSPHOESTERASE"/>
    <property type="match status" value="1"/>
</dbReference>
<dbReference type="SUPFAM" id="SSF56300">
    <property type="entry name" value="Metallo-dependent phosphatases"/>
    <property type="match status" value="1"/>
</dbReference>
<dbReference type="Pfam" id="PF00149">
    <property type="entry name" value="Metallophos"/>
    <property type="match status" value="1"/>
</dbReference>
<protein>
    <submittedName>
        <fullName evidence="2">Metallophosphoesterase</fullName>
    </submittedName>
</protein>
<organism evidence="2 3">
    <name type="scientific">Azotobacter bryophylli</name>
    <dbReference type="NCBI Taxonomy" id="1986537"/>
    <lineage>
        <taxon>Bacteria</taxon>
        <taxon>Pseudomonadati</taxon>
        <taxon>Pseudomonadota</taxon>
        <taxon>Gammaproteobacteria</taxon>
        <taxon>Pseudomonadales</taxon>
        <taxon>Pseudomonadaceae</taxon>
        <taxon>Azotobacter</taxon>
    </lineage>
</organism>
<dbReference type="PANTHER" id="PTHR42850:SF4">
    <property type="entry name" value="ZINC-DEPENDENT ENDOPOLYPHOSPHATASE"/>
    <property type="match status" value="1"/>
</dbReference>
<evidence type="ECO:0000313" key="3">
    <source>
        <dbReference type="Proteomes" id="UP001595457"/>
    </source>
</evidence>
<gene>
    <name evidence="2" type="ORF">ACFOJE_07570</name>
</gene>
<evidence type="ECO:0000259" key="1">
    <source>
        <dbReference type="Pfam" id="PF00149"/>
    </source>
</evidence>
<dbReference type="Gene3D" id="3.60.21.10">
    <property type="match status" value="1"/>
</dbReference>
<dbReference type="InterPro" id="IPR004843">
    <property type="entry name" value="Calcineurin-like_PHP"/>
</dbReference>
<comment type="caution">
    <text evidence="2">The sequence shown here is derived from an EMBL/GenBank/DDBJ whole genome shotgun (WGS) entry which is preliminary data.</text>
</comment>
<dbReference type="InterPro" id="IPR029052">
    <property type="entry name" value="Metallo-depent_PP-like"/>
</dbReference>